<evidence type="ECO:0000313" key="8">
    <source>
        <dbReference type="Proteomes" id="UP000664132"/>
    </source>
</evidence>
<comment type="subcellular location">
    <subcellularLocation>
        <location evidence="1">Membrane</location>
        <topology evidence="1">Multi-pass membrane protein</topology>
    </subcellularLocation>
</comment>
<dbReference type="GO" id="GO:0015140">
    <property type="term" value="F:malate transmembrane transporter activity"/>
    <property type="evidence" value="ECO:0007669"/>
    <property type="project" value="InterPro"/>
</dbReference>
<dbReference type="EMBL" id="JAFJYH010000345">
    <property type="protein sequence ID" value="KAG4412909.1"/>
    <property type="molecule type" value="Genomic_DNA"/>
</dbReference>
<evidence type="ECO:0000313" key="7">
    <source>
        <dbReference type="EMBL" id="KAG4412909.1"/>
    </source>
</evidence>
<feature type="transmembrane region" description="Helical" evidence="6">
    <location>
        <begin position="402"/>
        <end position="427"/>
    </location>
</feature>
<comment type="caution">
    <text evidence="7">The sequence shown here is derived from an EMBL/GenBank/DDBJ whole genome shotgun (WGS) entry which is preliminary data.</text>
</comment>
<organism evidence="7 8">
    <name type="scientific">Cadophora malorum</name>
    <dbReference type="NCBI Taxonomy" id="108018"/>
    <lineage>
        <taxon>Eukaryota</taxon>
        <taxon>Fungi</taxon>
        <taxon>Dikarya</taxon>
        <taxon>Ascomycota</taxon>
        <taxon>Pezizomycotina</taxon>
        <taxon>Leotiomycetes</taxon>
        <taxon>Helotiales</taxon>
        <taxon>Ploettnerulaceae</taxon>
        <taxon>Cadophora</taxon>
    </lineage>
</organism>
<dbReference type="Proteomes" id="UP000664132">
    <property type="component" value="Unassembled WGS sequence"/>
</dbReference>
<protein>
    <recommendedName>
        <fullName evidence="9">Malic acid transport protein</fullName>
    </recommendedName>
</protein>
<name>A0A8H7T0F3_9HELO</name>
<dbReference type="Gene3D" id="1.50.10.150">
    <property type="entry name" value="Voltage-dependent anion channel"/>
    <property type="match status" value="1"/>
</dbReference>
<evidence type="ECO:0000256" key="6">
    <source>
        <dbReference type="SAM" id="Phobius"/>
    </source>
</evidence>
<keyword evidence="3 6" id="KW-1133">Transmembrane helix</keyword>
<feature type="transmembrane region" description="Helical" evidence="6">
    <location>
        <begin position="315"/>
        <end position="336"/>
    </location>
</feature>
<dbReference type="Pfam" id="PF03595">
    <property type="entry name" value="SLAC1"/>
    <property type="match status" value="1"/>
</dbReference>
<feature type="transmembrane region" description="Helical" evidence="6">
    <location>
        <begin position="250"/>
        <end position="270"/>
    </location>
</feature>
<evidence type="ECO:0000256" key="4">
    <source>
        <dbReference type="ARBA" id="ARBA00023136"/>
    </source>
</evidence>
<proteinExistence type="predicted"/>
<dbReference type="InterPro" id="IPR030185">
    <property type="entry name" value="Mae1"/>
</dbReference>
<keyword evidence="4 6" id="KW-0472">Membrane</keyword>
<gene>
    <name evidence="7" type="ORF">IFR04_013952</name>
</gene>
<feature type="transmembrane region" description="Helical" evidence="6">
    <location>
        <begin position="348"/>
        <end position="369"/>
    </location>
</feature>
<feature type="transmembrane region" description="Helical" evidence="6">
    <location>
        <begin position="146"/>
        <end position="165"/>
    </location>
</feature>
<dbReference type="InterPro" id="IPR038665">
    <property type="entry name" value="Voltage-dep_anion_channel_sf"/>
</dbReference>
<feature type="transmembrane region" description="Helical" evidence="6">
    <location>
        <begin position="219"/>
        <end position="238"/>
    </location>
</feature>
<accession>A0A8H7T0F3</accession>
<feature type="region of interest" description="Disordered" evidence="5">
    <location>
        <begin position="42"/>
        <end position="73"/>
    </location>
</feature>
<keyword evidence="2 6" id="KW-0812">Transmembrane</keyword>
<feature type="transmembrane region" description="Helical" evidence="6">
    <location>
        <begin position="464"/>
        <end position="485"/>
    </location>
</feature>
<dbReference type="AlphaFoldDB" id="A0A8H7T0F3"/>
<evidence type="ECO:0000256" key="2">
    <source>
        <dbReference type="ARBA" id="ARBA00022692"/>
    </source>
</evidence>
<evidence type="ECO:0000256" key="3">
    <source>
        <dbReference type="ARBA" id="ARBA00022989"/>
    </source>
</evidence>
<evidence type="ECO:0000256" key="1">
    <source>
        <dbReference type="ARBA" id="ARBA00004141"/>
    </source>
</evidence>
<evidence type="ECO:0008006" key="9">
    <source>
        <dbReference type="Google" id="ProtNLM"/>
    </source>
</evidence>
<sequence length="506" mass="56567">MSYQAGPNPIDDLVQYKKAVLRDDRRDTRIRGSIEATLEFFKTKTSAPPLPPPPPFASRSASPTHGPSGLANTMSYPQISRPMVVQLPGAFNNEYNDMEKDPSRFNDYKGEKIDIEAKPAEKHHDDHHGISPGPHTLKERLKHFTFSWYAFTMATGGTALTLSVVPNRFSGLTGLGTFMFLLNIFFFICVTSAMVTRFIVYPEIFVSCFTNFHEGVFSATFWLTCATMITNTVAYGIPNTGPWLIEALRIAFWIYTTCATLHAIIYYQIIFVNQQLKITNVLPGWVLPMFPAMLVGTLAGAIAKTQPPEHAYPMLVAGLSYQGFGFFMALFMYPLYFGRLLTSGIPAYLSRPAMFIAVGPPAFTALAFINMAQDVQATKIFDGYTKLQGVANQALISDLFSIMALVMAIFLWVLAFWFFVMAFIAMIDGIPHNDFHLNWYAKVFPNVGFTIATIKIGERLDSPAIMLTGTGMAAVLFFSWCLVFFCHIKAFFGHMICWPGRDEDAH</sequence>
<dbReference type="PANTHER" id="PTHR31162:SF0">
    <property type="entry name" value="MALIC ACID TRANSPORT PROTEIN"/>
    <property type="match status" value="1"/>
</dbReference>
<evidence type="ECO:0000256" key="5">
    <source>
        <dbReference type="SAM" id="MobiDB-lite"/>
    </source>
</evidence>
<feature type="transmembrane region" description="Helical" evidence="6">
    <location>
        <begin position="177"/>
        <end position="199"/>
    </location>
</feature>
<dbReference type="CDD" id="cd09317">
    <property type="entry name" value="TDT_Mae1_like"/>
    <property type="match status" value="1"/>
</dbReference>
<dbReference type="GO" id="GO:0016020">
    <property type="term" value="C:membrane"/>
    <property type="evidence" value="ECO:0007669"/>
    <property type="project" value="UniProtKB-SubCell"/>
</dbReference>
<dbReference type="OrthoDB" id="2901184at2759"/>
<feature type="transmembrane region" description="Helical" evidence="6">
    <location>
        <begin position="282"/>
        <end position="303"/>
    </location>
</feature>
<keyword evidence="8" id="KW-1185">Reference proteome</keyword>
<dbReference type="InterPro" id="IPR004695">
    <property type="entry name" value="SLAC1/Mae1/Ssu1/TehA"/>
</dbReference>
<dbReference type="PANTHER" id="PTHR31162">
    <property type="entry name" value="MALIC ACID TRANSPORT PROTEIN-RELATED"/>
    <property type="match status" value="1"/>
</dbReference>
<reference evidence="7" key="1">
    <citation type="submission" date="2021-02" db="EMBL/GenBank/DDBJ databases">
        <title>Genome sequence Cadophora malorum strain M34.</title>
        <authorList>
            <person name="Stefanovic E."/>
            <person name="Vu D."/>
            <person name="Scully C."/>
            <person name="Dijksterhuis J."/>
            <person name="Roader J."/>
            <person name="Houbraken J."/>
        </authorList>
    </citation>
    <scope>NUCLEOTIDE SEQUENCE</scope>
    <source>
        <strain evidence="7">M34</strain>
    </source>
</reference>